<dbReference type="AlphaFoldDB" id="A0AAE8MTN1"/>
<reference evidence="3" key="1">
    <citation type="submission" date="2018-03" db="EMBL/GenBank/DDBJ databases">
        <authorList>
            <person name="Guldener U."/>
        </authorList>
    </citation>
    <scope>NUCLEOTIDE SEQUENCE</scope>
</reference>
<dbReference type="InterPro" id="IPR010730">
    <property type="entry name" value="HET"/>
</dbReference>
<evidence type="ECO:0000313" key="3">
    <source>
        <dbReference type="EMBL" id="SPO00271.1"/>
    </source>
</evidence>
<feature type="region of interest" description="Disordered" evidence="1">
    <location>
        <begin position="85"/>
        <end position="107"/>
    </location>
</feature>
<evidence type="ECO:0000259" key="2">
    <source>
        <dbReference type="PROSITE" id="PS50020"/>
    </source>
</evidence>
<protein>
    <submittedName>
        <fullName evidence="3">Related to heterokaryon incompatibility protein</fullName>
    </submittedName>
</protein>
<evidence type="ECO:0000313" key="4">
    <source>
        <dbReference type="Proteomes" id="UP001187682"/>
    </source>
</evidence>
<dbReference type="Pfam" id="PF06985">
    <property type="entry name" value="HET"/>
    <property type="match status" value="1"/>
</dbReference>
<gene>
    <name evidence="3" type="ORF">DNG_03116</name>
</gene>
<feature type="compositionally biased region" description="Pro residues" evidence="1">
    <location>
        <begin position="98"/>
        <end position="107"/>
    </location>
</feature>
<name>A0AAE8MTN1_9PEZI</name>
<dbReference type="PROSITE" id="PS50020">
    <property type="entry name" value="WW_DOMAIN_2"/>
    <property type="match status" value="1"/>
</dbReference>
<keyword evidence="4" id="KW-1185">Reference proteome</keyword>
<dbReference type="EMBL" id="ONZQ02000003">
    <property type="protein sequence ID" value="SPO00271.1"/>
    <property type="molecule type" value="Genomic_DNA"/>
</dbReference>
<dbReference type="InterPro" id="IPR052895">
    <property type="entry name" value="HetReg/Transcr_Mod"/>
</dbReference>
<comment type="caution">
    <text evidence="3">The sequence shown here is derived from an EMBL/GenBank/DDBJ whole genome shotgun (WGS) entry which is preliminary data.</text>
</comment>
<proteinExistence type="predicted"/>
<dbReference type="Proteomes" id="UP001187682">
    <property type="component" value="Unassembled WGS sequence"/>
</dbReference>
<dbReference type="PANTHER" id="PTHR24148:SF73">
    <property type="entry name" value="HET DOMAIN PROTEIN (AFU_ORTHOLOGUE AFUA_8G01020)"/>
    <property type="match status" value="1"/>
</dbReference>
<feature type="domain" description="WW" evidence="2">
    <location>
        <begin position="57"/>
        <end position="90"/>
    </location>
</feature>
<dbReference type="PANTHER" id="PTHR24148">
    <property type="entry name" value="ANKYRIN REPEAT DOMAIN-CONTAINING PROTEIN 39 HOMOLOG-RELATED"/>
    <property type="match status" value="1"/>
</dbReference>
<dbReference type="InterPro" id="IPR001202">
    <property type="entry name" value="WW_dom"/>
</dbReference>
<evidence type="ECO:0000256" key="1">
    <source>
        <dbReference type="SAM" id="MobiDB-lite"/>
    </source>
</evidence>
<accession>A0AAE8MTN1</accession>
<sequence length="725" mass="81110">MAFIYRPLENPREDIRLLSLLPGGVDDPLQCIIRHTSLPDLPPGIVSGSYDISEIQKTLPEGWSATQTHEYRLMFEHEATETISWSHPDPQFDHTQFEPPPPPQPAGPVPAYEALSYVWGSAADHQFALVANAGAHSNSVSGPHNGPPPDFLPLRITRNLAEALTSLRLPDEARTLWIDAICINQEDKAERNHQVLRMAALYTMARRVLIWLGPESPDSGEAMSTLDYLGSQVEISINTARFASPDAVEKRWYRAEVPLPYSASTWDAIQALFWRPYFERVWVTQEVILANPQAVVICGPHEAPWRNFVRAIICLGTKHDIAPGLRDRFNHIRTLTWKHSDISLFLILNMMRRQQCSDLRDKVYGVLGITPPGFSRRIQPDYQLPISEVFKNAFLAALEHTNRLVLLQDCELLGPSTPWPSWVPDWSVSRKSNLLSAFTFASGISRSHHRFIEPDTLEVLGRRVGRIREASAFCPDTPLAALEHVRTWAPAGLLTEAYAAGGSLLDAFLLTLRLGYVRERFPCGTAGTLATWREFFLDRLHNTSEPLQTDDIAHDGEVYWTTVFTKSRCFVTTDEGYIGLGPPGVMAGDVACSILGSNSLIVLREAPDGRHRVVGECYIQGMDDATGILGPLPDCWAVEVDKDSSGFGLHQFRNHHTDILTSEDPRLPPLSPPWQALETEREPGGPAIWACYQNELNGEVIHSDPRLLPESLEERGIELESFKLC</sequence>
<organism evidence="3 4">
    <name type="scientific">Cephalotrichum gorgonifer</name>
    <dbReference type="NCBI Taxonomy" id="2041049"/>
    <lineage>
        <taxon>Eukaryota</taxon>
        <taxon>Fungi</taxon>
        <taxon>Dikarya</taxon>
        <taxon>Ascomycota</taxon>
        <taxon>Pezizomycotina</taxon>
        <taxon>Sordariomycetes</taxon>
        <taxon>Hypocreomycetidae</taxon>
        <taxon>Microascales</taxon>
        <taxon>Microascaceae</taxon>
        <taxon>Cephalotrichum</taxon>
    </lineage>
</organism>